<dbReference type="Pfam" id="PF00072">
    <property type="entry name" value="Response_reg"/>
    <property type="match status" value="1"/>
</dbReference>
<keyword evidence="1 5" id="KW-0597">Phosphoprotein</keyword>
<evidence type="ECO:0000256" key="5">
    <source>
        <dbReference type="PROSITE-ProRule" id="PRU00169"/>
    </source>
</evidence>
<sequence length="223" mass="24020">MIRVLVVDDERMVCAHLRALLSTAGDIDVVGEAYDGAEAVEQAVARRVDVVLLDVRMPVVDGLAAAERLARLPHPPKVVMLTTFDLEEYVHRALKAHAVGFLLKDADPEDIVSAVRVAAGGGAMLAPSVTRRLLTEFTRTDAAARHEARRAVQGLTARERDVLIGLKDGLSNAEIGARLFLEETTIKGYVSRVLTKLGCANRTQAALIAHDAALTTRSPVNDN</sequence>
<dbReference type="SMART" id="SM00421">
    <property type="entry name" value="HTH_LUXR"/>
    <property type="match status" value="1"/>
</dbReference>
<dbReference type="InterPro" id="IPR016032">
    <property type="entry name" value="Sig_transdc_resp-reg_C-effctor"/>
</dbReference>
<dbReference type="CDD" id="cd17535">
    <property type="entry name" value="REC_NarL-like"/>
    <property type="match status" value="1"/>
</dbReference>
<dbReference type="InterPro" id="IPR000792">
    <property type="entry name" value="Tscrpt_reg_LuxR_C"/>
</dbReference>
<dbReference type="PROSITE" id="PS50110">
    <property type="entry name" value="RESPONSE_REGULATORY"/>
    <property type="match status" value="1"/>
</dbReference>
<dbReference type="OrthoDB" id="1646880at2"/>
<feature type="domain" description="HTH luxR-type" evidence="6">
    <location>
        <begin position="148"/>
        <end position="213"/>
    </location>
</feature>
<dbReference type="InterPro" id="IPR039420">
    <property type="entry name" value="WalR-like"/>
</dbReference>
<evidence type="ECO:0000256" key="2">
    <source>
        <dbReference type="ARBA" id="ARBA00023015"/>
    </source>
</evidence>
<dbReference type="EMBL" id="FOBF01000029">
    <property type="protein sequence ID" value="SEN54868.1"/>
    <property type="molecule type" value="Genomic_DNA"/>
</dbReference>
<evidence type="ECO:0000259" key="6">
    <source>
        <dbReference type="PROSITE" id="PS50043"/>
    </source>
</evidence>
<evidence type="ECO:0000313" key="9">
    <source>
        <dbReference type="Proteomes" id="UP000198953"/>
    </source>
</evidence>
<keyword evidence="4" id="KW-0804">Transcription</keyword>
<organism evidence="8 9">
    <name type="scientific">Nonomuraea pusilla</name>
    <dbReference type="NCBI Taxonomy" id="46177"/>
    <lineage>
        <taxon>Bacteria</taxon>
        <taxon>Bacillati</taxon>
        <taxon>Actinomycetota</taxon>
        <taxon>Actinomycetes</taxon>
        <taxon>Streptosporangiales</taxon>
        <taxon>Streptosporangiaceae</taxon>
        <taxon>Nonomuraea</taxon>
    </lineage>
</organism>
<feature type="domain" description="Response regulatory" evidence="7">
    <location>
        <begin position="3"/>
        <end position="119"/>
    </location>
</feature>
<dbReference type="InterPro" id="IPR011006">
    <property type="entry name" value="CheY-like_superfamily"/>
</dbReference>
<dbReference type="InterPro" id="IPR001789">
    <property type="entry name" value="Sig_transdc_resp-reg_receiver"/>
</dbReference>
<dbReference type="CDD" id="cd06170">
    <property type="entry name" value="LuxR_C_like"/>
    <property type="match status" value="1"/>
</dbReference>
<dbReference type="PROSITE" id="PS00622">
    <property type="entry name" value="HTH_LUXR_1"/>
    <property type="match status" value="1"/>
</dbReference>
<dbReference type="RefSeq" id="WP_055502248.1">
    <property type="nucleotide sequence ID" value="NZ_BBZG01000001.1"/>
</dbReference>
<keyword evidence="9" id="KW-1185">Reference proteome</keyword>
<dbReference type="SUPFAM" id="SSF46894">
    <property type="entry name" value="C-terminal effector domain of the bipartite response regulators"/>
    <property type="match status" value="1"/>
</dbReference>
<keyword evidence="3" id="KW-0238">DNA-binding</keyword>
<keyword evidence="2" id="KW-0805">Transcription regulation</keyword>
<evidence type="ECO:0000259" key="7">
    <source>
        <dbReference type="PROSITE" id="PS50110"/>
    </source>
</evidence>
<protein>
    <submittedName>
        <fullName evidence="8">Two component transcriptional regulator, LuxR family</fullName>
    </submittedName>
</protein>
<accession>A0A1H8HH48</accession>
<evidence type="ECO:0000256" key="1">
    <source>
        <dbReference type="ARBA" id="ARBA00022553"/>
    </source>
</evidence>
<dbReference type="GO" id="GO:0000160">
    <property type="term" value="P:phosphorelay signal transduction system"/>
    <property type="evidence" value="ECO:0007669"/>
    <property type="project" value="InterPro"/>
</dbReference>
<dbReference type="Gene3D" id="3.40.50.2300">
    <property type="match status" value="1"/>
</dbReference>
<dbReference type="Pfam" id="PF00196">
    <property type="entry name" value="GerE"/>
    <property type="match status" value="1"/>
</dbReference>
<dbReference type="STRING" id="46177.SAMN05660976_07788"/>
<dbReference type="InterPro" id="IPR058245">
    <property type="entry name" value="NreC/VraR/RcsB-like_REC"/>
</dbReference>
<proteinExistence type="predicted"/>
<dbReference type="SUPFAM" id="SSF52172">
    <property type="entry name" value="CheY-like"/>
    <property type="match status" value="1"/>
</dbReference>
<dbReference type="AlphaFoldDB" id="A0A1H8HH48"/>
<dbReference type="GO" id="GO:0006355">
    <property type="term" value="P:regulation of DNA-templated transcription"/>
    <property type="evidence" value="ECO:0007669"/>
    <property type="project" value="InterPro"/>
</dbReference>
<dbReference type="Proteomes" id="UP000198953">
    <property type="component" value="Unassembled WGS sequence"/>
</dbReference>
<dbReference type="GO" id="GO:0003677">
    <property type="term" value="F:DNA binding"/>
    <property type="evidence" value="ECO:0007669"/>
    <property type="project" value="UniProtKB-KW"/>
</dbReference>
<gene>
    <name evidence="8" type="ORF">SAMN05660976_07788</name>
</gene>
<name>A0A1H8HH48_9ACTN</name>
<evidence type="ECO:0000256" key="3">
    <source>
        <dbReference type="ARBA" id="ARBA00023125"/>
    </source>
</evidence>
<evidence type="ECO:0000256" key="4">
    <source>
        <dbReference type="ARBA" id="ARBA00023163"/>
    </source>
</evidence>
<dbReference type="SMART" id="SM00448">
    <property type="entry name" value="REC"/>
    <property type="match status" value="1"/>
</dbReference>
<reference evidence="8 9" key="1">
    <citation type="submission" date="2016-10" db="EMBL/GenBank/DDBJ databases">
        <authorList>
            <person name="de Groot N.N."/>
        </authorList>
    </citation>
    <scope>NUCLEOTIDE SEQUENCE [LARGE SCALE GENOMIC DNA]</scope>
    <source>
        <strain evidence="8 9">DSM 43357</strain>
    </source>
</reference>
<evidence type="ECO:0000313" key="8">
    <source>
        <dbReference type="EMBL" id="SEN54868.1"/>
    </source>
</evidence>
<dbReference type="PANTHER" id="PTHR43214">
    <property type="entry name" value="TWO-COMPONENT RESPONSE REGULATOR"/>
    <property type="match status" value="1"/>
</dbReference>
<dbReference type="PROSITE" id="PS50043">
    <property type="entry name" value="HTH_LUXR_2"/>
    <property type="match status" value="1"/>
</dbReference>
<feature type="modified residue" description="4-aspartylphosphate" evidence="5">
    <location>
        <position position="54"/>
    </location>
</feature>
<dbReference type="PRINTS" id="PR00038">
    <property type="entry name" value="HTHLUXR"/>
</dbReference>
<dbReference type="PANTHER" id="PTHR43214:SF24">
    <property type="entry name" value="TRANSCRIPTIONAL REGULATORY PROTEIN NARL-RELATED"/>
    <property type="match status" value="1"/>
</dbReference>